<dbReference type="EMBL" id="MU154582">
    <property type="protein sequence ID" value="KAF9493719.1"/>
    <property type="molecule type" value="Genomic_DNA"/>
</dbReference>
<keyword evidence="6" id="KW-0472">Membrane</keyword>
<protein>
    <submittedName>
        <fullName evidence="8">FAD/NAD(P)-binding domain-containing protein</fullName>
    </submittedName>
</protein>
<dbReference type="PANTHER" id="PTHR13789">
    <property type="entry name" value="MONOOXYGENASE"/>
    <property type="match status" value="1"/>
</dbReference>
<dbReference type="PANTHER" id="PTHR13789:SF309">
    <property type="entry name" value="PUTATIVE (AFU_ORTHOLOGUE AFUA_6G14510)-RELATED"/>
    <property type="match status" value="1"/>
</dbReference>
<gene>
    <name evidence="8" type="ORF">BDN71DRAFT_1449970</name>
</gene>
<keyword evidence="5" id="KW-0503">Monooxygenase</keyword>
<evidence type="ECO:0000256" key="5">
    <source>
        <dbReference type="ARBA" id="ARBA00023033"/>
    </source>
</evidence>
<dbReference type="AlphaFoldDB" id="A0A9P6DE77"/>
<sequence length="472" mass="53366">MPGELLKPRSGTLPLKFIIIGGSIAGLAAGYALRMGGHYVEILEQSDGTERCFGGIRAPPNMTRILNDWGLRPLLDKVGVKCTGYDFFDGETGEPLGVVRMHEQMMADLMADFLFMQHGDLRRILFDAALQAGVEFKYSMKVTKVDPDAVAVHLEDGQVRSADVIVGADGHQSIVRKSFMNPDYEQGTQDKHVALIMVIPAEVMQAHDDLKPLLTTQWSLWLGDNFFVHGSSIHSKQGYNINAFVPCKGQLPNCQETWRTRCRVDELDIDMDQFEPRLRKMFLLAKEAIPTAHTIRQPFDNYVSDSSGIVLVGEAAHPMMPNSSHNASMAIEDAATLGRLFSRIQHRDQIPRIMAAYEELRQPRCAATIEYEWRKRVFFTLPRGEAQMARNAGLREAMKRESDDWDEIDEDYLQWKYERELELFAHDALEIVDDWWTKWGALVNRSSILNGSTHSGHPPPVEISVLRNGRIL</sequence>
<keyword evidence="3" id="KW-0274">FAD</keyword>
<dbReference type="Gene3D" id="3.50.50.60">
    <property type="entry name" value="FAD/NAD(P)-binding domain"/>
    <property type="match status" value="1"/>
</dbReference>
<proteinExistence type="inferred from homology"/>
<keyword evidence="9" id="KW-1185">Reference proteome</keyword>
<evidence type="ECO:0000259" key="7">
    <source>
        <dbReference type="Pfam" id="PF01494"/>
    </source>
</evidence>
<evidence type="ECO:0000256" key="3">
    <source>
        <dbReference type="ARBA" id="ARBA00022827"/>
    </source>
</evidence>
<name>A0A9P6DE77_PLEER</name>
<keyword evidence="6" id="KW-0812">Transmembrane</keyword>
<reference evidence="8" key="1">
    <citation type="submission" date="2020-11" db="EMBL/GenBank/DDBJ databases">
        <authorList>
            <consortium name="DOE Joint Genome Institute"/>
            <person name="Ahrendt S."/>
            <person name="Riley R."/>
            <person name="Andreopoulos W."/>
            <person name="Labutti K."/>
            <person name="Pangilinan J."/>
            <person name="Ruiz-Duenas F.J."/>
            <person name="Barrasa J.M."/>
            <person name="Sanchez-Garcia M."/>
            <person name="Camarero S."/>
            <person name="Miyauchi S."/>
            <person name="Serrano A."/>
            <person name="Linde D."/>
            <person name="Babiker R."/>
            <person name="Drula E."/>
            <person name="Ayuso-Fernandez I."/>
            <person name="Pacheco R."/>
            <person name="Padilla G."/>
            <person name="Ferreira P."/>
            <person name="Barriuso J."/>
            <person name="Kellner H."/>
            <person name="Castanera R."/>
            <person name="Alfaro M."/>
            <person name="Ramirez L."/>
            <person name="Pisabarro A.G."/>
            <person name="Kuo A."/>
            <person name="Tritt A."/>
            <person name="Lipzen A."/>
            <person name="He G."/>
            <person name="Yan M."/>
            <person name="Ng V."/>
            <person name="Cullen D."/>
            <person name="Martin F."/>
            <person name="Rosso M.-N."/>
            <person name="Henrissat B."/>
            <person name="Hibbett D."/>
            <person name="Martinez A.T."/>
            <person name="Grigoriev I.V."/>
        </authorList>
    </citation>
    <scope>NUCLEOTIDE SEQUENCE</scope>
    <source>
        <strain evidence="8">ATCC 90797</strain>
    </source>
</reference>
<evidence type="ECO:0000256" key="4">
    <source>
        <dbReference type="ARBA" id="ARBA00023002"/>
    </source>
</evidence>
<dbReference type="Pfam" id="PF01494">
    <property type="entry name" value="FAD_binding_3"/>
    <property type="match status" value="1"/>
</dbReference>
<dbReference type="GO" id="GO:0004497">
    <property type="term" value="F:monooxygenase activity"/>
    <property type="evidence" value="ECO:0007669"/>
    <property type="project" value="UniProtKB-KW"/>
</dbReference>
<dbReference type="SUPFAM" id="SSF51905">
    <property type="entry name" value="FAD/NAD(P)-binding domain"/>
    <property type="match status" value="1"/>
</dbReference>
<feature type="domain" description="FAD-binding" evidence="7">
    <location>
        <begin position="18"/>
        <end position="369"/>
    </location>
</feature>
<comment type="caution">
    <text evidence="8">The sequence shown here is derived from an EMBL/GenBank/DDBJ whole genome shotgun (WGS) entry which is preliminary data.</text>
</comment>
<comment type="similarity">
    <text evidence="1">Belongs to the paxM FAD-dependent monooxygenase family.</text>
</comment>
<keyword evidence="4" id="KW-0560">Oxidoreductase</keyword>
<dbReference type="OrthoDB" id="1878542at2759"/>
<feature type="transmembrane region" description="Helical" evidence="6">
    <location>
        <begin position="12"/>
        <end position="33"/>
    </location>
</feature>
<dbReference type="InterPro" id="IPR036188">
    <property type="entry name" value="FAD/NAD-bd_sf"/>
</dbReference>
<dbReference type="InterPro" id="IPR002938">
    <property type="entry name" value="FAD-bd"/>
</dbReference>
<organism evidence="8 9">
    <name type="scientific">Pleurotus eryngii</name>
    <name type="common">Boletus of the steppes</name>
    <dbReference type="NCBI Taxonomy" id="5323"/>
    <lineage>
        <taxon>Eukaryota</taxon>
        <taxon>Fungi</taxon>
        <taxon>Dikarya</taxon>
        <taxon>Basidiomycota</taxon>
        <taxon>Agaricomycotina</taxon>
        <taxon>Agaricomycetes</taxon>
        <taxon>Agaricomycetidae</taxon>
        <taxon>Agaricales</taxon>
        <taxon>Pleurotineae</taxon>
        <taxon>Pleurotaceae</taxon>
        <taxon>Pleurotus</taxon>
    </lineage>
</organism>
<dbReference type="GO" id="GO:0071949">
    <property type="term" value="F:FAD binding"/>
    <property type="evidence" value="ECO:0007669"/>
    <property type="project" value="InterPro"/>
</dbReference>
<evidence type="ECO:0000313" key="9">
    <source>
        <dbReference type="Proteomes" id="UP000807025"/>
    </source>
</evidence>
<dbReference type="Proteomes" id="UP000807025">
    <property type="component" value="Unassembled WGS sequence"/>
</dbReference>
<keyword evidence="2" id="KW-0285">Flavoprotein</keyword>
<evidence type="ECO:0000256" key="2">
    <source>
        <dbReference type="ARBA" id="ARBA00022630"/>
    </source>
</evidence>
<dbReference type="PRINTS" id="PR00420">
    <property type="entry name" value="RNGMNOXGNASE"/>
</dbReference>
<accession>A0A9P6DE77</accession>
<evidence type="ECO:0000313" key="8">
    <source>
        <dbReference type="EMBL" id="KAF9493719.1"/>
    </source>
</evidence>
<dbReference type="InterPro" id="IPR050493">
    <property type="entry name" value="FAD-dep_Monooxygenase_BioMet"/>
</dbReference>
<evidence type="ECO:0000256" key="1">
    <source>
        <dbReference type="ARBA" id="ARBA00007992"/>
    </source>
</evidence>
<evidence type="ECO:0000256" key="6">
    <source>
        <dbReference type="SAM" id="Phobius"/>
    </source>
</evidence>
<keyword evidence="6" id="KW-1133">Transmembrane helix</keyword>